<feature type="region of interest" description="Disordered" evidence="2">
    <location>
        <begin position="209"/>
        <end position="241"/>
    </location>
</feature>
<gene>
    <name evidence="5" type="ORF">BV898_16962</name>
</gene>
<accession>A0A9X6NEP0</accession>
<dbReference type="Gene3D" id="4.10.800.10">
    <property type="entry name" value="Thyroglobulin type-1"/>
    <property type="match status" value="1"/>
</dbReference>
<evidence type="ECO:0000259" key="4">
    <source>
        <dbReference type="PROSITE" id="PS00484"/>
    </source>
</evidence>
<comment type="caution">
    <text evidence="5">The sequence shown here is derived from an EMBL/GenBank/DDBJ whole genome shotgun (WGS) entry which is preliminary data.</text>
</comment>
<evidence type="ECO:0000256" key="1">
    <source>
        <dbReference type="ARBA" id="ARBA00023157"/>
    </source>
</evidence>
<dbReference type="PROSITE" id="PS00484">
    <property type="entry name" value="THYROGLOBULIN_1_1"/>
    <property type="match status" value="1"/>
</dbReference>
<dbReference type="SUPFAM" id="SSF57610">
    <property type="entry name" value="Thyroglobulin type-1 domain"/>
    <property type="match status" value="1"/>
</dbReference>
<proteinExistence type="predicted"/>
<dbReference type="InterPro" id="IPR036857">
    <property type="entry name" value="Thyroglobulin_1_sf"/>
</dbReference>
<dbReference type="EMBL" id="MTYJ01000272">
    <property type="protein sequence ID" value="OWA52510.1"/>
    <property type="molecule type" value="Genomic_DNA"/>
</dbReference>
<protein>
    <recommendedName>
        <fullName evidence="4">Thyroglobulin type-1 domain-containing protein</fullName>
    </recommendedName>
</protein>
<evidence type="ECO:0000313" key="6">
    <source>
        <dbReference type="Proteomes" id="UP000192578"/>
    </source>
</evidence>
<dbReference type="Pfam" id="PF00086">
    <property type="entry name" value="Thyroglobulin_1"/>
    <property type="match status" value="1"/>
</dbReference>
<reference evidence="6" key="1">
    <citation type="submission" date="2017-01" db="EMBL/GenBank/DDBJ databases">
        <title>Comparative genomics of anhydrobiosis in the tardigrade Hypsibius dujardini.</title>
        <authorList>
            <person name="Yoshida Y."/>
            <person name="Koutsovoulos G."/>
            <person name="Laetsch D."/>
            <person name="Stevens L."/>
            <person name="Kumar S."/>
            <person name="Horikawa D."/>
            <person name="Ishino K."/>
            <person name="Komine S."/>
            <person name="Tomita M."/>
            <person name="Blaxter M."/>
            <person name="Arakawa K."/>
        </authorList>
    </citation>
    <scope>NUCLEOTIDE SEQUENCE [LARGE SCALE GENOMIC DNA]</scope>
    <source>
        <strain evidence="6">Z151</strain>
    </source>
</reference>
<feature type="compositionally biased region" description="Basic and acidic residues" evidence="2">
    <location>
        <begin position="232"/>
        <end position="241"/>
    </location>
</feature>
<dbReference type="AlphaFoldDB" id="A0A9X6NEP0"/>
<sequence>MGLSVCEYFAILFISGYANGQPPLPENTCKEYNKISNGSLTFHDTFHASKSKMILKGGAGFESVMEVPGPNTWIPQCDEAGLYTKLQKRQNNQLFCVLPQTGEIVFDPSKTTGTNVTEDGMCLCDCFVQRRIVISGHQREMIPRCNEKMGFYELVQMLPNGMLQCTLLNGTSLSSPIFYNGTAEGGAEAACFAVMFPLTTVPASDPATVTASLDMGPRNRTTKKPNHAPVRARLDKDSKYE</sequence>
<name>A0A9X6NEP0_HYPEX</name>
<keyword evidence="6" id="KW-1185">Reference proteome</keyword>
<feature type="chain" id="PRO_5040724507" description="Thyroglobulin type-1 domain-containing protein" evidence="3">
    <location>
        <begin position="21"/>
        <end position="241"/>
    </location>
</feature>
<keyword evidence="3" id="KW-0732">Signal</keyword>
<feature type="domain" description="Thyroglobulin type-1" evidence="4">
    <location>
        <begin position="73"/>
        <end position="102"/>
    </location>
</feature>
<evidence type="ECO:0000256" key="2">
    <source>
        <dbReference type="SAM" id="MobiDB-lite"/>
    </source>
</evidence>
<evidence type="ECO:0000256" key="3">
    <source>
        <dbReference type="SAM" id="SignalP"/>
    </source>
</evidence>
<evidence type="ECO:0000313" key="5">
    <source>
        <dbReference type="EMBL" id="OWA52510.1"/>
    </source>
</evidence>
<keyword evidence="1" id="KW-1015">Disulfide bond</keyword>
<feature type="signal peptide" evidence="3">
    <location>
        <begin position="1"/>
        <end position="20"/>
    </location>
</feature>
<organism evidence="5 6">
    <name type="scientific">Hypsibius exemplaris</name>
    <name type="common">Freshwater tardigrade</name>
    <dbReference type="NCBI Taxonomy" id="2072580"/>
    <lineage>
        <taxon>Eukaryota</taxon>
        <taxon>Metazoa</taxon>
        <taxon>Ecdysozoa</taxon>
        <taxon>Tardigrada</taxon>
        <taxon>Eutardigrada</taxon>
        <taxon>Parachela</taxon>
        <taxon>Hypsibioidea</taxon>
        <taxon>Hypsibiidae</taxon>
        <taxon>Hypsibius</taxon>
    </lineage>
</organism>
<dbReference type="InterPro" id="IPR000716">
    <property type="entry name" value="Thyroglobulin_1"/>
</dbReference>
<dbReference type="Proteomes" id="UP000192578">
    <property type="component" value="Unassembled WGS sequence"/>
</dbReference>